<keyword evidence="1" id="KW-0805">Transcription regulation</keyword>
<dbReference type="SUPFAM" id="SSF46689">
    <property type="entry name" value="Homeodomain-like"/>
    <property type="match status" value="1"/>
</dbReference>
<dbReference type="Proteomes" id="UP001589774">
    <property type="component" value="Unassembled WGS sequence"/>
</dbReference>
<keyword evidence="6" id="KW-1185">Reference proteome</keyword>
<evidence type="ECO:0000259" key="4">
    <source>
        <dbReference type="PROSITE" id="PS01124"/>
    </source>
</evidence>
<evidence type="ECO:0000256" key="1">
    <source>
        <dbReference type="ARBA" id="ARBA00023015"/>
    </source>
</evidence>
<dbReference type="EMBL" id="JBHLWO010000001">
    <property type="protein sequence ID" value="MFC0316962.1"/>
    <property type="molecule type" value="Genomic_DNA"/>
</dbReference>
<dbReference type="PANTHER" id="PTHR43280">
    <property type="entry name" value="ARAC-FAMILY TRANSCRIPTIONAL REGULATOR"/>
    <property type="match status" value="1"/>
</dbReference>
<gene>
    <name evidence="5" type="ORF">ACFFI0_01530</name>
</gene>
<evidence type="ECO:0000313" key="5">
    <source>
        <dbReference type="EMBL" id="MFC0316962.1"/>
    </source>
</evidence>
<dbReference type="PROSITE" id="PS01124">
    <property type="entry name" value="HTH_ARAC_FAMILY_2"/>
    <property type="match status" value="1"/>
</dbReference>
<comment type="caution">
    <text evidence="5">The sequence shown here is derived from an EMBL/GenBank/DDBJ whole genome shotgun (WGS) entry which is preliminary data.</text>
</comment>
<dbReference type="InterPro" id="IPR009057">
    <property type="entry name" value="Homeodomain-like_sf"/>
</dbReference>
<reference evidence="5 6" key="1">
    <citation type="submission" date="2024-09" db="EMBL/GenBank/DDBJ databases">
        <authorList>
            <person name="Sun Q."/>
            <person name="Mori K."/>
        </authorList>
    </citation>
    <scope>NUCLEOTIDE SEQUENCE [LARGE SCALE GENOMIC DNA]</scope>
    <source>
        <strain evidence="5 6">CCM 7765</strain>
    </source>
</reference>
<keyword evidence="2" id="KW-0238">DNA-binding</keyword>
<dbReference type="Gene3D" id="1.10.10.60">
    <property type="entry name" value="Homeodomain-like"/>
    <property type="match status" value="2"/>
</dbReference>
<organism evidence="5 6">
    <name type="scientific">Olivibacter oleidegradans</name>
    <dbReference type="NCBI Taxonomy" id="760123"/>
    <lineage>
        <taxon>Bacteria</taxon>
        <taxon>Pseudomonadati</taxon>
        <taxon>Bacteroidota</taxon>
        <taxon>Sphingobacteriia</taxon>
        <taxon>Sphingobacteriales</taxon>
        <taxon>Sphingobacteriaceae</taxon>
        <taxon>Olivibacter</taxon>
    </lineage>
</organism>
<protein>
    <submittedName>
        <fullName evidence="5">Helix-turn-helix domain-containing protein</fullName>
    </submittedName>
</protein>
<evidence type="ECO:0000313" key="6">
    <source>
        <dbReference type="Proteomes" id="UP001589774"/>
    </source>
</evidence>
<dbReference type="RefSeq" id="WP_289554298.1">
    <property type="nucleotide sequence ID" value="NZ_JBHLWO010000001.1"/>
</dbReference>
<dbReference type="PANTHER" id="PTHR43280:SF32">
    <property type="entry name" value="TRANSCRIPTIONAL REGULATORY PROTEIN"/>
    <property type="match status" value="1"/>
</dbReference>
<name>A0ABV6HDK6_9SPHI</name>
<dbReference type="Pfam" id="PF12833">
    <property type="entry name" value="HTH_18"/>
    <property type="match status" value="1"/>
</dbReference>
<evidence type="ECO:0000256" key="3">
    <source>
        <dbReference type="ARBA" id="ARBA00023163"/>
    </source>
</evidence>
<dbReference type="InterPro" id="IPR018060">
    <property type="entry name" value="HTH_AraC"/>
</dbReference>
<keyword evidence="3" id="KW-0804">Transcription</keyword>
<evidence type="ECO:0000256" key="2">
    <source>
        <dbReference type="ARBA" id="ARBA00023125"/>
    </source>
</evidence>
<proteinExistence type="predicted"/>
<sequence length="312" mass="36050">MKIISTISDKHRLLSLPDPLHPLISVVRIADVRAAADSVLERFSLNFYCIALKRNVKSKMRYGQQQYDHDKGILTFLAPKKILSLDGPPVYEVGEDAGYALFFHQDFLYSFPLATKIKNYGFFSYVSSEALHLSEKEEKYIAEIFLKIEEEYQHLDEHSQEVIIAQIELLLSYSNRFYERQFVTRKTVNHAVITKLDLIMNNYFDKKLALKSGIPTVEYIAACLNLSPHYFSDLLRSITGQGAQYHIQEKLIDRAKEYLSVTDLTVSEIAYQLGFKHPQSLNKLFKRKTSTSPLEFRRNLNLTPNLFLHGQT</sequence>
<dbReference type="SMART" id="SM00342">
    <property type="entry name" value="HTH_ARAC"/>
    <property type="match status" value="1"/>
</dbReference>
<feature type="domain" description="HTH araC/xylS-type" evidence="4">
    <location>
        <begin position="194"/>
        <end position="299"/>
    </location>
</feature>
<accession>A0ABV6HDK6</accession>